<dbReference type="Proteomes" id="UP001205185">
    <property type="component" value="Unassembled WGS sequence"/>
</dbReference>
<organism evidence="1 2">
    <name type="scientific">Actinokineospora diospyrosa</name>
    <dbReference type="NCBI Taxonomy" id="103728"/>
    <lineage>
        <taxon>Bacteria</taxon>
        <taxon>Bacillati</taxon>
        <taxon>Actinomycetota</taxon>
        <taxon>Actinomycetes</taxon>
        <taxon>Pseudonocardiales</taxon>
        <taxon>Pseudonocardiaceae</taxon>
        <taxon>Actinokineospora</taxon>
    </lineage>
</organism>
<evidence type="ECO:0000313" key="1">
    <source>
        <dbReference type="EMBL" id="MCP2273370.1"/>
    </source>
</evidence>
<reference evidence="1 2" key="1">
    <citation type="submission" date="2022-06" db="EMBL/GenBank/DDBJ databases">
        <title>Genomic Encyclopedia of Archaeal and Bacterial Type Strains, Phase II (KMG-II): from individual species to whole genera.</title>
        <authorList>
            <person name="Goeker M."/>
        </authorList>
    </citation>
    <scope>NUCLEOTIDE SEQUENCE [LARGE SCALE GENOMIC DNA]</scope>
    <source>
        <strain evidence="1 2">DSM 44255</strain>
    </source>
</reference>
<name>A0ABT1IL45_9PSEU</name>
<evidence type="ECO:0000313" key="2">
    <source>
        <dbReference type="Proteomes" id="UP001205185"/>
    </source>
</evidence>
<sequence>MSEVPAGSGEWWVVVERVGEPGDIVEVHEAGELAAARELAWAVAREFKPRVLRRVQRRLVFRQPEGGYLVRVDGVTGDDFFRVFVLELAARFDGKGSEVTGA</sequence>
<accession>A0ABT1IL45</accession>
<comment type="caution">
    <text evidence="1">The sequence shown here is derived from an EMBL/GenBank/DDBJ whole genome shotgun (WGS) entry which is preliminary data.</text>
</comment>
<gene>
    <name evidence="1" type="ORF">LV75_005899</name>
</gene>
<proteinExistence type="predicted"/>
<keyword evidence="2" id="KW-1185">Reference proteome</keyword>
<protein>
    <submittedName>
        <fullName evidence="1">Uncharacterized protein</fullName>
    </submittedName>
</protein>
<dbReference type="RefSeq" id="WP_253890567.1">
    <property type="nucleotide sequence ID" value="NZ_BAAAVB010000003.1"/>
</dbReference>
<dbReference type="EMBL" id="JAMTCO010000016">
    <property type="protein sequence ID" value="MCP2273370.1"/>
    <property type="molecule type" value="Genomic_DNA"/>
</dbReference>